<dbReference type="NCBIfam" id="TIGR01200">
    <property type="entry name" value="GLPGLI"/>
    <property type="match status" value="1"/>
</dbReference>
<evidence type="ECO:0000313" key="1">
    <source>
        <dbReference type="EMBL" id="EDP94709.1"/>
    </source>
</evidence>
<keyword evidence="2" id="KW-1185">Reference proteome</keyword>
<evidence type="ECO:0008006" key="3">
    <source>
        <dbReference type="Google" id="ProtNLM"/>
    </source>
</evidence>
<reference evidence="1 2" key="1">
    <citation type="journal article" date="2011" name="J. Bacteriol.">
        <title>Genome sequence of the algicidal bacterium Kordia algicida OT-1.</title>
        <authorList>
            <person name="Lee H.S."/>
            <person name="Kang S.G."/>
            <person name="Kwon K.K."/>
            <person name="Lee J.H."/>
            <person name="Kim S.J."/>
        </authorList>
    </citation>
    <scope>NUCLEOTIDE SEQUENCE [LARGE SCALE GENOMIC DNA]</scope>
    <source>
        <strain evidence="1 2">OT-1</strain>
    </source>
</reference>
<accession>A9E9V6</accession>
<gene>
    <name evidence="1" type="ORF">KAOT1_00495</name>
</gene>
<sequence length="240" mass="27533">MDIKNLIIVVSFLLISYSYGQSKGSIEVEVTYKKALINNKGKSKTPIKFVNDLSYKLIANDSVALFKRNESMKTDTEFDNSYRLATRGGNGIYYKNRRKKIKLRQVETAGELFLITYPYNEWNIELTRETKKIDQYTCYKAILTKDEYSSIQKKKVKIKAIVWYTPEIPLPFGVAGFDGLPGLVLEVTKGGTYIVVDNIKFKTNNSKTKILPPKGGIEVTVKGYNEKLLELFKKIRKRKN</sequence>
<protein>
    <recommendedName>
        <fullName evidence="3">GLPGLI family protein</fullName>
    </recommendedName>
</protein>
<dbReference type="RefSeq" id="WP_007092681.1">
    <property type="nucleotide sequence ID" value="NZ_CP142125.1"/>
</dbReference>
<dbReference type="AlphaFoldDB" id="A9E9V6"/>
<comment type="caution">
    <text evidence="1">The sequence shown here is derived from an EMBL/GenBank/DDBJ whole genome shotgun (WGS) entry which is preliminary data.</text>
</comment>
<dbReference type="eggNOG" id="ENOG502Z8ZW">
    <property type="taxonomic scope" value="Bacteria"/>
</dbReference>
<organism evidence="1 2">
    <name type="scientific">Kordia algicida OT-1</name>
    <dbReference type="NCBI Taxonomy" id="391587"/>
    <lineage>
        <taxon>Bacteria</taxon>
        <taxon>Pseudomonadati</taxon>
        <taxon>Bacteroidota</taxon>
        <taxon>Flavobacteriia</taxon>
        <taxon>Flavobacteriales</taxon>
        <taxon>Flavobacteriaceae</taxon>
        <taxon>Kordia</taxon>
    </lineage>
</organism>
<dbReference type="Proteomes" id="UP000002945">
    <property type="component" value="Unassembled WGS sequence"/>
</dbReference>
<name>A9E9V6_9FLAO</name>
<dbReference type="EMBL" id="ABIB01000014">
    <property type="protein sequence ID" value="EDP94709.1"/>
    <property type="molecule type" value="Genomic_DNA"/>
</dbReference>
<dbReference type="InterPro" id="IPR005901">
    <property type="entry name" value="GLPGLI"/>
</dbReference>
<dbReference type="OrthoDB" id="1068986at2"/>
<dbReference type="Pfam" id="PF09697">
    <property type="entry name" value="Porph_ging"/>
    <property type="match status" value="1"/>
</dbReference>
<dbReference type="STRING" id="391587.KAOT1_00495"/>
<proteinExistence type="predicted"/>
<evidence type="ECO:0000313" key="2">
    <source>
        <dbReference type="Proteomes" id="UP000002945"/>
    </source>
</evidence>
<dbReference type="HOGENOM" id="CLU_085659_0_1_10"/>